<reference evidence="2" key="1">
    <citation type="journal article" date="2019" name="Int. J. Syst. Evol. Microbiol.">
        <title>The Global Catalogue of Microorganisms (GCM) 10K type strain sequencing project: providing services to taxonomists for standard genome sequencing and annotation.</title>
        <authorList>
            <consortium name="The Broad Institute Genomics Platform"/>
            <consortium name="The Broad Institute Genome Sequencing Center for Infectious Disease"/>
            <person name="Wu L."/>
            <person name="Ma J."/>
        </authorList>
    </citation>
    <scope>NUCLEOTIDE SEQUENCE [LARGE SCALE GENOMIC DNA]</scope>
    <source>
        <strain evidence="2">CGMCC 1.10363</strain>
    </source>
</reference>
<comment type="caution">
    <text evidence="1">The sequence shown here is derived from an EMBL/GenBank/DDBJ whole genome shotgun (WGS) entry which is preliminary data.</text>
</comment>
<protein>
    <submittedName>
        <fullName evidence="1">Uncharacterized protein</fullName>
    </submittedName>
</protein>
<dbReference type="EMBL" id="JBHSCN010000006">
    <property type="protein sequence ID" value="MFC4244755.1"/>
    <property type="molecule type" value="Genomic_DNA"/>
</dbReference>
<dbReference type="RefSeq" id="WP_390230800.1">
    <property type="nucleotide sequence ID" value="NZ_JBHSCN010000006.1"/>
</dbReference>
<organism evidence="1 2">
    <name type="scientific">Gryllotalpicola reticulitermitis</name>
    <dbReference type="NCBI Taxonomy" id="1184153"/>
    <lineage>
        <taxon>Bacteria</taxon>
        <taxon>Bacillati</taxon>
        <taxon>Actinomycetota</taxon>
        <taxon>Actinomycetes</taxon>
        <taxon>Micrococcales</taxon>
        <taxon>Microbacteriaceae</taxon>
        <taxon>Gryllotalpicola</taxon>
    </lineage>
</organism>
<dbReference type="Proteomes" id="UP001595900">
    <property type="component" value="Unassembled WGS sequence"/>
</dbReference>
<evidence type="ECO:0000313" key="1">
    <source>
        <dbReference type="EMBL" id="MFC4244755.1"/>
    </source>
</evidence>
<proteinExistence type="predicted"/>
<keyword evidence="2" id="KW-1185">Reference proteome</keyword>
<evidence type="ECO:0000313" key="2">
    <source>
        <dbReference type="Proteomes" id="UP001595900"/>
    </source>
</evidence>
<sequence>MGAMTRTLARTFGSAAEVDVATQAIPHVRPPVLTGTELPGTLVEHGGPSVLLEVTPGGFRIRHEDQAKKVKRREDKLRREAIELGTVAQSRGWLNDDMEFWGLDESDDSDSDSDDYKFGDGGKIGARSTEWSRAARARTRWSLAAFDYNPVFENDGQAVLVTLTMPGAMWEFFAPRPAAWVKMLELFQQRFADAWGSRPIAVWKTEFQGREAPHIHILMRLPEGRSAGEPHSASRTGKLRWVRHHEDYSELLGDGNLARRDRIGGELVSLNVGDLDFDQWLSLAWAKIVHRERLIVDRRRVDRFKLQALSPVDPAFARDNFNDHVVAGTGVDYPEERYRDPKRVAEYFSKHGAFAGKEYQNRMPSIWLDEIKAGASSFHFSGAWRLKKAVSEVELAQTPAYLRGSKISFEQDANPPNYVKRRPRWGFPAVSGWPSRRCPALL</sequence>
<accession>A0ABV8Q8T5</accession>
<name>A0ABV8Q8T5_9MICO</name>
<gene>
    <name evidence="1" type="ORF">ACFOYW_15380</name>
</gene>